<dbReference type="SMART" id="SM00473">
    <property type="entry name" value="PAN_AP"/>
    <property type="match status" value="3"/>
</dbReference>
<feature type="domain" description="Apple" evidence="2">
    <location>
        <begin position="27"/>
        <end position="110"/>
    </location>
</feature>
<dbReference type="PANTHER" id="PTHR47327:SF22">
    <property type="entry name" value="APPLE DOMAIN-CONTAINING PROTEIN"/>
    <property type="match status" value="1"/>
</dbReference>
<dbReference type="Pfam" id="PF00024">
    <property type="entry name" value="PAN_1"/>
    <property type="match status" value="3"/>
</dbReference>
<keyword evidence="4" id="KW-1185">Reference proteome</keyword>
<dbReference type="InterPro" id="IPR052774">
    <property type="entry name" value="Celegans_DevNeuronal_Protein"/>
</dbReference>
<keyword evidence="1" id="KW-0732">Signal</keyword>
<sequence length="427" mass="47221">MIRFCWISAALLITFGNAKAVDTLERCFEKTTRRAVDNYRPLAEYQMESLSACADYCIMTAGNVKRKNPLCLSFTYNVARKSCHLYDHDGMKVPAILYPAIGVDFYKRNGGDACGGTTAFETNSHNFATFEGVPEKKVESTTDFVTVSEPLRNQDVPREVIETVDHDIKVLQKKSAKELNTISKNSKEVQHNEPCLTSNAYYVVIGNEIVRPIANGGEVKIYGDVNQGDCANFCSKNHGPDQQEISCSSLNYFPLTKKCELYSILAEPHGPGSLVENDEVIYAEKFCLPESSQRCQEDEIFVLHVQKSLSGIPLQQTSSGSITSCLRSCLDNYSCMTAVFDSMKQQCHLYSSSVSKSQTSIVDTPPGFVMIENGCAEGKGRTNKSSERIPNKIADSSSEWSDCSFRISGVRVKVRTTENGTLETSAC</sequence>
<evidence type="ECO:0000313" key="4">
    <source>
        <dbReference type="Proteomes" id="UP000053660"/>
    </source>
</evidence>
<feature type="chain" id="PRO_5002066215" evidence="1">
    <location>
        <begin position="21"/>
        <end position="427"/>
    </location>
</feature>
<feature type="domain" description="Apple" evidence="2">
    <location>
        <begin position="195"/>
        <end position="287"/>
    </location>
</feature>
<evidence type="ECO:0000259" key="2">
    <source>
        <dbReference type="PROSITE" id="PS50948"/>
    </source>
</evidence>
<evidence type="ECO:0000256" key="1">
    <source>
        <dbReference type="SAM" id="SignalP"/>
    </source>
</evidence>
<dbReference type="SUPFAM" id="SSF57414">
    <property type="entry name" value="Hairpin loop containing domain-like"/>
    <property type="match status" value="3"/>
</dbReference>
<organism evidence="3 4">
    <name type="scientific">Oesophagostomum dentatum</name>
    <name type="common">Nodular worm</name>
    <dbReference type="NCBI Taxonomy" id="61180"/>
    <lineage>
        <taxon>Eukaryota</taxon>
        <taxon>Metazoa</taxon>
        <taxon>Ecdysozoa</taxon>
        <taxon>Nematoda</taxon>
        <taxon>Chromadorea</taxon>
        <taxon>Rhabditida</taxon>
        <taxon>Rhabditina</taxon>
        <taxon>Rhabditomorpha</taxon>
        <taxon>Strongyloidea</taxon>
        <taxon>Strongylidae</taxon>
        <taxon>Oesophagostomum</taxon>
    </lineage>
</organism>
<feature type="domain" description="Apple" evidence="2">
    <location>
        <begin position="295"/>
        <end position="375"/>
    </location>
</feature>
<dbReference type="InterPro" id="IPR003609">
    <property type="entry name" value="Pan_app"/>
</dbReference>
<name>A0A0B1TRM5_OESDE</name>
<dbReference type="GO" id="GO:0009653">
    <property type="term" value="P:anatomical structure morphogenesis"/>
    <property type="evidence" value="ECO:0007669"/>
    <property type="project" value="TreeGrafter"/>
</dbReference>
<dbReference type="PROSITE" id="PS50948">
    <property type="entry name" value="PAN"/>
    <property type="match status" value="3"/>
</dbReference>
<proteinExistence type="predicted"/>
<dbReference type="EMBL" id="KN549305">
    <property type="protein sequence ID" value="KHJ98492.1"/>
    <property type="molecule type" value="Genomic_DNA"/>
</dbReference>
<dbReference type="OrthoDB" id="5793255at2759"/>
<protein>
    <submittedName>
        <fullName evidence="3">PAN domain protein</fullName>
    </submittedName>
</protein>
<dbReference type="PANTHER" id="PTHR47327">
    <property type="entry name" value="FI18240P1-RELATED"/>
    <property type="match status" value="1"/>
</dbReference>
<feature type="signal peptide" evidence="1">
    <location>
        <begin position="1"/>
        <end position="20"/>
    </location>
</feature>
<reference evidence="3 4" key="1">
    <citation type="submission" date="2014-03" db="EMBL/GenBank/DDBJ databases">
        <title>Draft genome of the hookworm Oesophagostomum dentatum.</title>
        <authorList>
            <person name="Mitreva M."/>
        </authorList>
    </citation>
    <scope>NUCLEOTIDE SEQUENCE [LARGE SCALE GENOMIC DNA]</scope>
    <source>
        <strain evidence="3 4">OD-Hann</strain>
    </source>
</reference>
<dbReference type="Gene3D" id="3.50.4.10">
    <property type="entry name" value="Hepatocyte Growth Factor"/>
    <property type="match status" value="3"/>
</dbReference>
<gene>
    <name evidence="3" type="ORF">OESDEN_01528</name>
</gene>
<dbReference type="AlphaFoldDB" id="A0A0B1TRM5"/>
<accession>A0A0B1TRM5</accession>
<dbReference type="Proteomes" id="UP000053660">
    <property type="component" value="Unassembled WGS sequence"/>
</dbReference>
<evidence type="ECO:0000313" key="3">
    <source>
        <dbReference type="EMBL" id="KHJ98492.1"/>
    </source>
</evidence>